<dbReference type="Proteomes" id="UP001500567">
    <property type="component" value="Unassembled WGS sequence"/>
</dbReference>
<proteinExistence type="inferred from homology"/>
<evidence type="ECO:0000256" key="1">
    <source>
        <dbReference type="ARBA" id="ARBA00005695"/>
    </source>
</evidence>
<comment type="caution">
    <text evidence="5">The sequence shown here is derived from an EMBL/GenBank/DDBJ whole genome shotgun (WGS) entry which is preliminary data.</text>
</comment>
<dbReference type="SUPFAM" id="SSF53850">
    <property type="entry name" value="Periplasmic binding protein-like II"/>
    <property type="match status" value="1"/>
</dbReference>
<reference evidence="6" key="1">
    <citation type="journal article" date="2019" name="Int. J. Syst. Evol. Microbiol.">
        <title>The Global Catalogue of Microorganisms (GCM) 10K type strain sequencing project: providing services to taxonomists for standard genome sequencing and annotation.</title>
        <authorList>
            <consortium name="The Broad Institute Genomics Platform"/>
            <consortium name="The Broad Institute Genome Sequencing Center for Infectious Disease"/>
            <person name="Wu L."/>
            <person name="Ma J."/>
        </authorList>
    </citation>
    <scope>NUCLEOTIDE SEQUENCE [LARGE SCALE GENOMIC DNA]</scope>
    <source>
        <strain evidence="6">JCM 17224</strain>
    </source>
</reference>
<keyword evidence="6" id="KW-1185">Reference proteome</keyword>
<gene>
    <name evidence="5" type="ORF">GCM10022408_17080</name>
</gene>
<protein>
    <recommendedName>
        <fullName evidence="4">Solute-binding protein family 5 domain-containing protein</fullName>
    </recommendedName>
</protein>
<dbReference type="InterPro" id="IPR039424">
    <property type="entry name" value="SBP_5"/>
</dbReference>
<dbReference type="PANTHER" id="PTHR30290">
    <property type="entry name" value="PERIPLASMIC BINDING COMPONENT OF ABC TRANSPORTER"/>
    <property type="match status" value="1"/>
</dbReference>
<dbReference type="EMBL" id="BAABDJ010000014">
    <property type="protein sequence ID" value="GAA4005904.1"/>
    <property type="molecule type" value="Genomic_DNA"/>
</dbReference>
<sequence length="341" mass="37735">MALQRKANWWGDRVKAAPPQLQAKPAAIDYEIIADEATAVLALRRGDIDIYPMMPAKDFLALRQNKAATQLSFYTADSYEMIAAGFNTRQPELQDARTRQALSYLFDIPGLIQASQQGMAYPSVSLVSPAAGESYHDSLPLLTFNTQRAQDLLRSAGWQQQAQGWTRRVANGTLQHLKPSISYRAGNPAYEAIALQFRTAAAKIGIPVQPRPTEASLFTEHLRTGNVELYLQLLSGNPFTYNFTPILHSQSIGWGNFTGFGTAASDQLIEAIATEGDPKRQAHLLRKFQYLLRQECPLVVLYFLQYRLAATNRLTNLHATGIRPGYEAAAIQSLPAGTIQP</sequence>
<dbReference type="Gene3D" id="3.40.190.10">
    <property type="entry name" value="Periplasmic binding protein-like II"/>
    <property type="match status" value="1"/>
</dbReference>
<feature type="domain" description="Solute-binding protein family 5" evidence="4">
    <location>
        <begin position="2"/>
        <end position="239"/>
    </location>
</feature>
<evidence type="ECO:0000256" key="3">
    <source>
        <dbReference type="ARBA" id="ARBA00022729"/>
    </source>
</evidence>
<evidence type="ECO:0000313" key="6">
    <source>
        <dbReference type="Proteomes" id="UP001500567"/>
    </source>
</evidence>
<dbReference type="Pfam" id="PF00496">
    <property type="entry name" value="SBP_bac_5"/>
    <property type="match status" value="1"/>
</dbReference>
<evidence type="ECO:0000256" key="2">
    <source>
        <dbReference type="ARBA" id="ARBA00022448"/>
    </source>
</evidence>
<evidence type="ECO:0000259" key="4">
    <source>
        <dbReference type="Pfam" id="PF00496"/>
    </source>
</evidence>
<dbReference type="InterPro" id="IPR000914">
    <property type="entry name" value="SBP_5_dom"/>
</dbReference>
<name>A0ABP7S330_9BACT</name>
<organism evidence="5 6">
    <name type="scientific">Hymenobacter fastidiosus</name>
    <dbReference type="NCBI Taxonomy" id="486264"/>
    <lineage>
        <taxon>Bacteria</taxon>
        <taxon>Pseudomonadati</taxon>
        <taxon>Bacteroidota</taxon>
        <taxon>Cytophagia</taxon>
        <taxon>Cytophagales</taxon>
        <taxon>Hymenobacteraceae</taxon>
        <taxon>Hymenobacter</taxon>
    </lineage>
</organism>
<dbReference type="PANTHER" id="PTHR30290:SF9">
    <property type="entry name" value="OLIGOPEPTIDE-BINDING PROTEIN APPA"/>
    <property type="match status" value="1"/>
</dbReference>
<comment type="similarity">
    <text evidence="1">Belongs to the bacterial solute-binding protein 5 family.</text>
</comment>
<keyword evidence="2" id="KW-0813">Transport</keyword>
<evidence type="ECO:0000313" key="5">
    <source>
        <dbReference type="EMBL" id="GAA4005904.1"/>
    </source>
</evidence>
<keyword evidence="3" id="KW-0732">Signal</keyword>
<dbReference type="CDD" id="cd00995">
    <property type="entry name" value="PBP2_NikA_DppA_OppA_like"/>
    <property type="match status" value="1"/>
</dbReference>
<dbReference type="Gene3D" id="3.10.105.10">
    <property type="entry name" value="Dipeptide-binding Protein, Domain 3"/>
    <property type="match status" value="1"/>
</dbReference>
<accession>A0ABP7S330</accession>